<name>A0ACC3SN49_9PEZI</name>
<evidence type="ECO:0000313" key="2">
    <source>
        <dbReference type="Proteomes" id="UP001320706"/>
    </source>
</evidence>
<comment type="caution">
    <text evidence="1">The sequence shown here is derived from an EMBL/GenBank/DDBJ whole genome shotgun (WGS) entry which is preliminary data.</text>
</comment>
<reference evidence="1" key="1">
    <citation type="submission" date="2024-02" db="EMBL/GenBank/DDBJ databases">
        <title>Metagenome Assembled Genome of Zalaria obscura JY119.</title>
        <authorList>
            <person name="Vighnesh L."/>
            <person name="Jagadeeshwari U."/>
            <person name="Venkata Ramana C."/>
            <person name="Sasikala C."/>
        </authorList>
    </citation>
    <scope>NUCLEOTIDE SEQUENCE</scope>
    <source>
        <strain evidence="1">JY119</strain>
    </source>
</reference>
<dbReference type="EMBL" id="JAMKPW020000002">
    <property type="protein sequence ID" value="KAK8220104.1"/>
    <property type="molecule type" value="Genomic_DNA"/>
</dbReference>
<dbReference type="Proteomes" id="UP001320706">
    <property type="component" value="Unassembled WGS sequence"/>
</dbReference>
<protein>
    <submittedName>
        <fullName evidence="1">Uncharacterized protein</fullName>
    </submittedName>
</protein>
<proteinExistence type="predicted"/>
<keyword evidence="2" id="KW-1185">Reference proteome</keyword>
<accession>A0ACC3SN49</accession>
<gene>
    <name evidence="1" type="ORF">M8818_000520</name>
</gene>
<organism evidence="1 2">
    <name type="scientific">Zalaria obscura</name>
    <dbReference type="NCBI Taxonomy" id="2024903"/>
    <lineage>
        <taxon>Eukaryota</taxon>
        <taxon>Fungi</taxon>
        <taxon>Dikarya</taxon>
        <taxon>Ascomycota</taxon>
        <taxon>Pezizomycotina</taxon>
        <taxon>Dothideomycetes</taxon>
        <taxon>Dothideomycetidae</taxon>
        <taxon>Dothideales</taxon>
        <taxon>Zalariaceae</taxon>
        <taxon>Zalaria</taxon>
    </lineage>
</organism>
<evidence type="ECO:0000313" key="1">
    <source>
        <dbReference type="EMBL" id="KAK8220104.1"/>
    </source>
</evidence>
<sequence>MLVPRSFKYSSSPPKQPTQGPPNNEKLSSHPAATMRTMTTRSQSARVPREAQHNTHHDTLNEPTMPQRTTSDSIFHTPSKPVSIPQRSPTSETNSIQSSRARGQHQAQRKPRVSGDAHKPDALPPAVAALLAVTCIPPPKPSQLRRNRSSKTSNRRISIDQLVQEWRSEDSFRTSFGSHASLELLLESADESAGEYGTSEDPMGSRSTSSDSIPSLEADERSLLSFTDPATPEDLRTHRKPSSINSSSRKTKSRSLPETEDCVLDHPLIPSHLDSDDSVPITPTPLATQKPHRRRSILKSNLTTSLHALKTRALSSLSSLTDLASNPALQQSPASASSSPHFSDETLWAHPFLFPRFSPEVRPSYSGTPTESQRRYLNPTPLPLPLSREEQQIHASAALHHTLFDGVDEAPMIQMQTYSRRTNPSRSSSRGKKGPDPRSEAGRVLSVGGAEKARQREPRENSDFLRVVVLEMNMRRRGKLEDGVAGRARIALPPRRTVAVTRNALDEDEEELDAVGAERVPRRWVGVSA</sequence>